<evidence type="ECO:0000313" key="1">
    <source>
        <dbReference type="EMBL" id="MPL57469.1"/>
    </source>
</evidence>
<proteinExistence type="predicted"/>
<accession>A0A644SS35</accession>
<gene>
    <name evidence="1" type="ORF">SDC9_02974</name>
</gene>
<dbReference type="EMBL" id="VSSQ01000004">
    <property type="protein sequence ID" value="MPL57469.1"/>
    <property type="molecule type" value="Genomic_DNA"/>
</dbReference>
<protein>
    <submittedName>
        <fullName evidence="1">Uncharacterized protein</fullName>
    </submittedName>
</protein>
<reference evidence="1" key="1">
    <citation type="submission" date="2019-08" db="EMBL/GenBank/DDBJ databases">
        <authorList>
            <person name="Kucharzyk K."/>
            <person name="Murdoch R.W."/>
            <person name="Higgins S."/>
            <person name="Loffler F."/>
        </authorList>
    </citation>
    <scope>NUCLEOTIDE SEQUENCE</scope>
</reference>
<comment type="caution">
    <text evidence="1">The sequence shown here is derived from an EMBL/GenBank/DDBJ whole genome shotgun (WGS) entry which is preliminary data.</text>
</comment>
<organism evidence="1">
    <name type="scientific">bioreactor metagenome</name>
    <dbReference type="NCBI Taxonomy" id="1076179"/>
    <lineage>
        <taxon>unclassified sequences</taxon>
        <taxon>metagenomes</taxon>
        <taxon>ecological metagenomes</taxon>
    </lineage>
</organism>
<name>A0A644SS35_9ZZZZ</name>
<dbReference type="AlphaFoldDB" id="A0A644SS35"/>
<sequence>MPKDFRTILKNIPENDVANFRKSNKQIKKNEDIEIRNLLSGDTWKFVYTAKHVHKNHHNLINNNRNNIEILSRHIDEEYFTLRCIVNALACKIAGEATAYPLETLSEKERCAALELLIFSCKFGYYFWDIDRKCDSNDILDFFINHDSMPIPVLPYNNSSEQRARIITFSIALGSIFEVRESFIEEMKNKQFTFSMNSQFGDDNFEKKLKEIEIQHKMTDIGIEQILDGDPRQVDEVAKLVKMRKLVVPDNFHSDSTPARCIGLLMYDIMVSPGEPCDDIISRFKSSEKYREIETIRLFKKSDNAYISDKDNGTLKRWLKTTQKCIEKMAVLPFK</sequence>